<evidence type="ECO:0000256" key="1">
    <source>
        <dbReference type="SAM" id="MobiDB-lite"/>
    </source>
</evidence>
<dbReference type="AlphaFoldDB" id="A0A3Q1BGI3"/>
<dbReference type="OMA" id="YKIRAQP"/>
<feature type="signal peptide" evidence="2">
    <location>
        <begin position="1"/>
        <end position="19"/>
    </location>
</feature>
<dbReference type="Proteomes" id="UP001501940">
    <property type="component" value="Chromosome 19"/>
</dbReference>
<dbReference type="PANTHER" id="PTHR34927">
    <property type="entry name" value="IQ DOMAIN-CONTAINING PROTEIN K"/>
    <property type="match status" value="1"/>
</dbReference>
<dbReference type="Gene3D" id="1.20.890.10">
    <property type="entry name" value="cAMP-dependent protein kinase regulatory subunit, dimerization-anchoring domain"/>
    <property type="match status" value="1"/>
</dbReference>
<dbReference type="CDD" id="cd22969">
    <property type="entry name" value="DD_IQCK"/>
    <property type="match status" value="1"/>
</dbReference>
<dbReference type="PROSITE" id="PS50096">
    <property type="entry name" value="IQ"/>
    <property type="match status" value="1"/>
</dbReference>
<evidence type="ECO:0000313" key="4">
    <source>
        <dbReference type="Proteomes" id="UP001501940"/>
    </source>
</evidence>
<organism evidence="3 4">
    <name type="scientific">Amphiprion ocellaris</name>
    <name type="common">Clown anemonefish</name>
    <dbReference type="NCBI Taxonomy" id="80972"/>
    <lineage>
        <taxon>Eukaryota</taxon>
        <taxon>Metazoa</taxon>
        <taxon>Chordata</taxon>
        <taxon>Craniata</taxon>
        <taxon>Vertebrata</taxon>
        <taxon>Euteleostomi</taxon>
        <taxon>Actinopterygii</taxon>
        <taxon>Neopterygii</taxon>
        <taxon>Teleostei</taxon>
        <taxon>Neoteleostei</taxon>
        <taxon>Acanthomorphata</taxon>
        <taxon>Ovalentaria</taxon>
        <taxon>Pomacentridae</taxon>
        <taxon>Amphiprion</taxon>
    </lineage>
</organism>
<dbReference type="CDD" id="cd23767">
    <property type="entry name" value="IQCD"/>
    <property type="match status" value="1"/>
</dbReference>
<reference evidence="3" key="3">
    <citation type="submission" date="2025-09" db="UniProtKB">
        <authorList>
            <consortium name="Ensembl"/>
        </authorList>
    </citation>
    <scope>IDENTIFICATION</scope>
</reference>
<protein>
    <recommendedName>
        <fullName evidence="5">IQ motif containing K</fullName>
    </recommendedName>
</protein>
<feature type="compositionally biased region" description="Polar residues" evidence="1">
    <location>
        <begin position="238"/>
        <end position="252"/>
    </location>
</feature>
<sequence length="277" mass="32024">KFNFYFLILFYCVFGEFEAERPSPPSSSQYSRTHSPLLTTARVFVDEDPLGDFHLLLGCSQTEKPPAASERPATCFLEQTVFPVLLPGLEALLREAQTHGCFQRKITAFNPCDFLTEWLYNHNPCRREQLPVDFDDIPFVKEHLRMHPRPPIPLFLLLAEDQAALLIQAFWRGYKIRTRPDVQELRCWQKELRKKRDITKTVQWFWRQQERRVGSLMADLPESPQPGNSEVSIQVLSPTPQSTVVHSPSTRMSPDEPGDWLSPGLFSREETVLDINP</sequence>
<dbReference type="PANTHER" id="PTHR34927:SF1">
    <property type="entry name" value="IQ DOMAIN-CONTAINING PROTEIN K"/>
    <property type="match status" value="1"/>
</dbReference>
<dbReference type="STRING" id="80972.ENSAOCP00000012673"/>
<dbReference type="InterPro" id="IPR043408">
    <property type="entry name" value="IQCK"/>
</dbReference>
<evidence type="ECO:0008006" key="5">
    <source>
        <dbReference type="Google" id="ProtNLM"/>
    </source>
</evidence>
<feature type="chain" id="PRO_5043837136" description="IQ motif containing K" evidence="2">
    <location>
        <begin position="20"/>
        <end position="277"/>
    </location>
</feature>
<evidence type="ECO:0000313" key="3">
    <source>
        <dbReference type="Ensembl" id="ENSAOCP00000012673.2"/>
    </source>
</evidence>
<evidence type="ECO:0000256" key="2">
    <source>
        <dbReference type="SAM" id="SignalP"/>
    </source>
</evidence>
<reference evidence="3 4" key="1">
    <citation type="submission" date="2022-01" db="EMBL/GenBank/DDBJ databases">
        <title>A chromosome-scale genome assembly of the false clownfish, Amphiprion ocellaris.</title>
        <authorList>
            <person name="Ryu T."/>
        </authorList>
    </citation>
    <scope>NUCLEOTIDE SEQUENCE [LARGE SCALE GENOMIC DNA]</scope>
</reference>
<name>A0A3Q1BGI3_AMPOC</name>
<feature type="region of interest" description="Disordered" evidence="1">
    <location>
        <begin position="238"/>
        <end position="264"/>
    </location>
</feature>
<dbReference type="GeneTree" id="ENSGT00940000168750"/>
<dbReference type="Pfam" id="PF00612">
    <property type="entry name" value="IQ"/>
    <property type="match status" value="1"/>
</dbReference>
<proteinExistence type="predicted"/>
<keyword evidence="4" id="KW-1185">Reference proteome</keyword>
<reference evidence="3" key="2">
    <citation type="submission" date="2025-08" db="UniProtKB">
        <authorList>
            <consortium name="Ensembl"/>
        </authorList>
    </citation>
    <scope>IDENTIFICATION</scope>
</reference>
<gene>
    <name evidence="3" type="primary">IQCK</name>
</gene>
<dbReference type="InterPro" id="IPR000048">
    <property type="entry name" value="IQ_motif_EF-hand-BS"/>
</dbReference>
<dbReference type="Ensembl" id="ENSAOCT00000030745.2">
    <property type="protein sequence ID" value="ENSAOCP00000012673.2"/>
    <property type="gene ID" value="ENSAOCG00000017180.2"/>
</dbReference>
<accession>A0A3Q1BGI3</accession>
<keyword evidence="2" id="KW-0732">Signal</keyword>